<accession>A0A2N0W9M6</accession>
<gene>
    <name evidence="2" type="ORF">CW311_20015</name>
</gene>
<evidence type="ECO:0000313" key="3">
    <source>
        <dbReference type="Proteomes" id="UP000233553"/>
    </source>
</evidence>
<dbReference type="AlphaFoldDB" id="A0A2N0W9M6"/>
<sequence length="114" mass="13454">MRHIQQAILSLICCMAIPIAYSCEPAGLDWEKLYADYDLNRDQMIDQNEWKQLIHLKDQPVVWQKQVFAIDPKRMKIFKALDQDHNGLIDQQEINNIYGYFINPCQGWGQTWGK</sequence>
<dbReference type="InterPro" id="IPR002048">
    <property type="entry name" value="EF_hand_dom"/>
</dbReference>
<comment type="caution">
    <text evidence="2">The sequence shown here is derived from an EMBL/GenBank/DDBJ whole genome shotgun (WGS) entry which is preliminary data.</text>
</comment>
<evidence type="ECO:0000313" key="2">
    <source>
        <dbReference type="EMBL" id="PKF31171.1"/>
    </source>
</evidence>
<protein>
    <submittedName>
        <fullName evidence="2">Calcium-binding protein</fullName>
    </submittedName>
</protein>
<dbReference type="PROSITE" id="PS51257">
    <property type="entry name" value="PROKAR_LIPOPROTEIN"/>
    <property type="match status" value="1"/>
</dbReference>
<reference evidence="2 3" key="1">
    <citation type="submission" date="2017-12" db="EMBL/GenBank/DDBJ databases">
        <title>Draft Genome sequences of multiple microbial strains isolated from spacecraft associated surfaces.</title>
        <authorList>
            <person name="Seuylemezian A."/>
            <person name="Vaishampayan P."/>
            <person name="Venkateswaran K."/>
        </authorList>
    </citation>
    <scope>NUCLEOTIDE SEQUENCE [LARGE SCALE GENOMIC DNA]</scope>
    <source>
        <strain evidence="2 3">2P01AA</strain>
    </source>
</reference>
<evidence type="ECO:0000259" key="1">
    <source>
        <dbReference type="PROSITE" id="PS50222"/>
    </source>
</evidence>
<dbReference type="SUPFAM" id="SSF47473">
    <property type="entry name" value="EF-hand"/>
    <property type="match status" value="1"/>
</dbReference>
<name>A0A2N0W9M6_9GAMM</name>
<dbReference type="InterPro" id="IPR011992">
    <property type="entry name" value="EF-hand-dom_pair"/>
</dbReference>
<feature type="domain" description="EF-hand" evidence="1">
    <location>
        <begin position="25"/>
        <end position="60"/>
    </location>
</feature>
<dbReference type="RefSeq" id="WP_101237630.1">
    <property type="nucleotide sequence ID" value="NZ_CP158965.1"/>
</dbReference>
<dbReference type="GO" id="GO:0005509">
    <property type="term" value="F:calcium ion binding"/>
    <property type="evidence" value="ECO:0007669"/>
    <property type="project" value="InterPro"/>
</dbReference>
<feature type="domain" description="EF-hand" evidence="1">
    <location>
        <begin position="69"/>
        <end position="104"/>
    </location>
</feature>
<dbReference type="InterPro" id="IPR018247">
    <property type="entry name" value="EF_Hand_1_Ca_BS"/>
</dbReference>
<dbReference type="Gene3D" id="1.10.238.10">
    <property type="entry name" value="EF-hand"/>
    <property type="match status" value="1"/>
</dbReference>
<dbReference type="Proteomes" id="UP000233553">
    <property type="component" value="Unassembled WGS sequence"/>
</dbReference>
<proteinExistence type="predicted"/>
<organism evidence="2 3">
    <name type="scientific">Acinetobacter proteolyticus</name>
    <dbReference type="NCBI Taxonomy" id="1776741"/>
    <lineage>
        <taxon>Bacteria</taxon>
        <taxon>Pseudomonadati</taxon>
        <taxon>Pseudomonadota</taxon>
        <taxon>Gammaproteobacteria</taxon>
        <taxon>Moraxellales</taxon>
        <taxon>Moraxellaceae</taxon>
        <taxon>Acinetobacter</taxon>
    </lineage>
</organism>
<dbReference type="EMBL" id="PISJ01000026">
    <property type="protein sequence ID" value="PKF31171.1"/>
    <property type="molecule type" value="Genomic_DNA"/>
</dbReference>
<dbReference type="PROSITE" id="PS50222">
    <property type="entry name" value="EF_HAND_2"/>
    <property type="match status" value="2"/>
</dbReference>
<dbReference type="PROSITE" id="PS00018">
    <property type="entry name" value="EF_HAND_1"/>
    <property type="match status" value="2"/>
</dbReference>